<dbReference type="AlphaFoldDB" id="A0A0K2T9R7"/>
<accession>A0A0K2T9R7</accession>
<name>A0A0K2T9R7_LEPSM</name>
<dbReference type="EMBL" id="HACA01005392">
    <property type="protein sequence ID" value="CDW22753.1"/>
    <property type="molecule type" value="Transcribed_RNA"/>
</dbReference>
<evidence type="ECO:0000313" key="1">
    <source>
        <dbReference type="EMBL" id="CDW22753.1"/>
    </source>
</evidence>
<proteinExistence type="predicted"/>
<sequence length="37" mass="4424">MTIRQNRLFRFMSDITLKTLRIIVIVRIVFVSKKSLS</sequence>
<reference evidence="1" key="1">
    <citation type="submission" date="2014-05" db="EMBL/GenBank/DDBJ databases">
        <authorList>
            <person name="Chronopoulou M."/>
        </authorList>
    </citation>
    <scope>NUCLEOTIDE SEQUENCE</scope>
    <source>
        <tissue evidence="1">Whole organism</tissue>
    </source>
</reference>
<protein>
    <submittedName>
        <fullName evidence="1">Uncharacterized protein</fullName>
    </submittedName>
</protein>
<organism evidence="1">
    <name type="scientific">Lepeophtheirus salmonis</name>
    <name type="common">Salmon louse</name>
    <name type="synonym">Caligus salmonis</name>
    <dbReference type="NCBI Taxonomy" id="72036"/>
    <lineage>
        <taxon>Eukaryota</taxon>
        <taxon>Metazoa</taxon>
        <taxon>Ecdysozoa</taxon>
        <taxon>Arthropoda</taxon>
        <taxon>Crustacea</taxon>
        <taxon>Multicrustacea</taxon>
        <taxon>Hexanauplia</taxon>
        <taxon>Copepoda</taxon>
        <taxon>Siphonostomatoida</taxon>
        <taxon>Caligidae</taxon>
        <taxon>Lepeophtheirus</taxon>
    </lineage>
</organism>